<evidence type="ECO:0000313" key="3">
    <source>
        <dbReference type="Proteomes" id="UP000011115"/>
    </source>
</evidence>
<dbReference type="AlphaFoldDB" id="M0ZM65"/>
<sequence>MEKKSSDLYVPDDIVKNSGGKGSRNGSPDSIVDEEAPFIPSSRVSHLGRSPLSSYSP</sequence>
<organism evidence="2 3">
    <name type="scientific">Solanum tuberosum</name>
    <name type="common">Potato</name>
    <dbReference type="NCBI Taxonomy" id="4113"/>
    <lineage>
        <taxon>Eukaryota</taxon>
        <taxon>Viridiplantae</taxon>
        <taxon>Streptophyta</taxon>
        <taxon>Embryophyta</taxon>
        <taxon>Tracheophyta</taxon>
        <taxon>Spermatophyta</taxon>
        <taxon>Magnoliopsida</taxon>
        <taxon>eudicotyledons</taxon>
        <taxon>Gunneridae</taxon>
        <taxon>Pentapetalae</taxon>
        <taxon>asterids</taxon>
        <taxon>lamiids</taxon>
        <taxon>Solanales</taxon>
        <taxon>Solanaceae</taxon>
        <taxon>Solanoideae</taxon>
        <taxon>Solaneae</taxon>
        <taxon>Solanum</taxon>
    </lineage>
</organism>
<protein>
    <submittedName>
        <fullName evidence="2">Uncharacterized protein</fullName>
    </submittedName>
</protein>
<feature type="region of interest" description="Disordered" evidence="1">
    <location>
        <begin position="1"/>
        <end position="57"/>
    </location>
</feature>
<reference evidence="3" key="1">
    <citation type="journal article" date="2011" name="Nature">
        <title>Genome sequence and analysis of the tuber crop potato.</title>
        <authorList>
            <consortium name="The Potato Genome Sequencing Consortium"/>
        </authorList>
    </citation>
    <scope>NUCLEOTIDE SEQUENCE [LARGE SCALE GENOMIC DNA]</scope>
    <source>
        <strain evidence="3">cv. DM1-3 516 R44</strain>
    </source>
</reference>
<proteinExistence type="predicted"/>
<reference evidence="2" key="2">
    <citation type="submission" date="2015-06" db="UniProtKB">
        <authorList>
            <consortium name="EnsemblPlants"/>
        </authorList>
    </citation>
    <scope>IDENTIFICATION</scope>
    <source>
        <strain evidence="2">DM1-3 516 R44</strain>
    </source>
</reference>
<dbReference type="Proteomes" id="UP000011115">
    <property type="component" value="Unassembled WGS sequence"/>
</dbReference>
<evidence type="ECO:0000256" key="1">
    <source>
        <dbReference type="SAM" id="MobiDB-lite"/>
    </source>
</evidence>
<evidence type="ECO:0000313" key="2">
    <source>
        <dbReference type="EnsemblPlants" id="PGSC0003DMT400003707"/>
    </source>
</evidence>
<dbReference type="ExpressionAtlas" id="M0ZM65">
    <property type="expression patterns" value="baseline and differential"/>
</dbReference>
<accession>M0ZM65</accession>
<gene>
    <name evidence="2" type="primary">LOC102584440</name>
</gene>
<dbReference type="EnsemblPlants" id="PGSC0003DMT400003707">
    <property type="protein sequence ID" value="PGSC0003DMT400003707"/>
    <property type="gene ID" value="PGSC0003DMG400001459"/>
</dbReference>
<dbReference type="HOGENOM" id="CLU_3000199_0_0_1"/>
<name>M0ZM65_SOLTU</name>
<keyword evidence="3" id="KW-1185">Reference proteome</keyword>
<dbReference type="Gramene" id="PGSC0003DMT400003707">
    <property type="protein sequence ID" value="PGSC0003DMT400003707"/>
    <property type="gene ID" value="PGSC0003DMG400001459"/>
</dbReference>